<comment type="caution">
    <text evidence="4">The sequence shown here is derived from an EMBL/GenBank/DDBJ whole genome shotgun (WGS) entry which is preliminary data.</text>
</comment>
<dbReference type="SMART" id="SM00282">
    <property type="entry name" value="LamG"/>
    <property type="match status" value="1"/>
</dbReference>
<feature type="domain" description="Laminin G" evidence="3">
    <location>
        <begin position="64"/>
        <end position="233"/>
    </location>
</feature>
<dbReference type="Pfam" id="PF13385">
    <property type="entry name" value="Laminin_G_3"/>
    <property type="match status" value="1"/>
</dbReference>
<feature type="signal peptide" evidence="2">
    <location>
        <begin position="1"/>
        <end position="23"/>
    </location>
</feature>
<evidence type="ECO:0000256" key="1">
    <source>
        <dbReference type="PROSITE-ProRule" id="PRU00122"/>
    </source>
</evidence>
<dbReference type="EMBL" id="JAODUO010000097">
    <property type="protein sequence ID" value="KAK2189773.1"/>
    <property type="molecule type" value="Genomic_DNA"/>
</dbReference>
<evidence type="ECO:0000256" key="2">
    <source>
        <dbReference type="SAM" id="SignalP"/>
    </source>
</evidence>
<dbReference type="Gene3D" id="2.60.120.200">
    <property type="match status" value="1"/>
</dbReference>
<dbReference type="SUPFAM" id="SSF49899">
    <property type="entry name" value="Concanavalin A-like lectins/glucanases"/>
    <property type="match status" value="1"/>
</dbReference>
<evidence type="ECO:0000313" key="5">
    <source>
        <dbReference type="Proteomes" id="UP001209878"/>
    </source>
</evidence>
<protein>
    <recommendedName>
        <fullName evidence="3">Laminin G domain-containing protein</fullName>
    </recommendedName>
</protein>
<dbReference type="PROSITE" id="PS50025">
    <property type="entry name" value="LAM_G_DOMAIN"/>
    <property type="match status" value="1"/>
</dbReference>
<dbReference type="Proteomes" id="UP001209878">
    <property type="component" value="Unassembled WGS sequence"/>
</dbReference>
<keyword evidence="2" id="KW-0732">Signal</keyword>
<reference evidence="4" key="1">
    <citation type="journal article" date="2023" name="Mol. Biol. Evol.">
        <title>Third-Generation Sequencing Reveals the Adaptive Role of the Epigenome in Three Deep-Sea Polychaetes.</title>
        <authorList>
            <person name="Perez M."/>
            <person name="Aroh O."/>
            <person name="Sun Y."/>
            <person name="Lan Y."/>
            <person name="Juniper S.K."/>
            <person name="Young C.R."/>
            <person name="Angers B."/>
            <person name="Qian P.Y."/>
        </authorList>
    </citation>
    <scope>NUCLEOTIDE SEQUENCE</scope>
    <source>
        <strain evidence="4">R07B-5</strain>
    </source>
</reference>
<comment type="caution">
    <text evidence="1">Lacks conserved residue(s) required for the propagation of feature annotation.</text>
</comment>
<dbReference type="InterPro" id="IPR001791">
    <property type="entry name" value="Laminin_G"/>
</dbReference>
<feature type="chain" id="PRO_5042084683" description="Laminin G domain-containing protein" evidence="2">
    <location>
        <begin position="24"/>
        <end position="233"/>
    </location>
</feature>
<name>A0AAD9UHJ1_RIDPI</name>
<dbReference type="CDD" id="cd00110">
    <property type="entry name" value="LamG"/>
    <property type="match status" value="1"/>
</dbReference>
<evidence type="ECO:0000313" key="4">
    <source>
        <dbReference type="EMBL" id="KAK2189773.1"/>
    </source>
</evidence>
<gene>
    <name evidence="4" type="ORF">NP493_97g00004</name>
</gene>
<proteinExistence type="predicted"/>
<organism evidence="4 5">
    <name type="scientific">Ridgeia piscesae</name>
    <name type="common">Tubeworm</name>
    <dbReference type="NCBI Taxonomy" id="27915"/>
    <lineage>
        <taxon>Eukaryota</taxon>
        <taxon>Metazoa</taxon>
        <taxon>Spiralia</taxon>
        <taxon>Lophotrochozoa</taxon>
        <taxon>Annelida</taxon>
        <taxon>Polychaeta</taxon>
        <taxon>Sedentaria</taxon>
        <taxon>Canalipalpata</taxon>
        <taxon>Sabellida</taxon>
        <taxon>Siboglinidae</taxon>
        <taxon>Ridgeia</taxon>
    </lineage>
</organism>
<keyword evidence="5" id="KW-1185">Reference proteome</keyword>
<dbReference type="InterPro" id="IPR013320">
    <property type="entry name" value="ConA-like_dom_sf"/>
</dbReference>
<dbReference type="AlphaFoldDB" id="A0AAD9UHJ1"/>
<sequence length="233" mass="25756">MSVFPCVLLTASCVLALHGVSDALNEITCLSFEKNCQGSRGVWVAHWNVDRVADDCPSGNGCGRFSRGTTYGSMLSIPRFAYSFSAWSSFTLSFWFKTNDAKTSLLFHNDLCQDHGSITVTLYNAGMLITELELEGGKTTMSAVFLSRNEWHHVAIVWTGSDVNTYVDAALKDTVPLSGARIYNTWCPLVIAGRPKNPEKNDDVVPYEGLMDQICMYGQGLTAEQVKEMYDHP</sequence>
<accession>A0AAD9UHJ1</accession>
<evidence type="ECO:0000259" key="3">
    <source>
        <dbReference type="PROSITE" id="PS50025"/>
    </source>
</evidence>